<keyword evidence="2" id="KW-1185">Reference proteome</keyword>
<dbReference type="Pfam" id="PF02082">
    <property type="entry name" value="Rrf2"/>
    <property type="match status" value="1"/>
</dbReference>
<reference evidence="1 2" key="1">
    <citation type="submission" date="2023-08" db="EMBL/GenBank/DDBJ databases">
        <title>Mesonia sp. MT50, isolated from deep-sea sediment of the Mariana Trench.</title>
        <authorList>
            <person name="Fu H."/>
        </authorList>
    </citation>
    <scope>NUCLEOTIDE SEQUENCE [LARGE SCALE GENOMIC DNA]</scope>
    <source>
        <strain evidence="1 2">MT50</strain>
    </source>
</reference>
<dbReference type="EMBL" id="JAVHUL010000039">
    <property type="protein sequence ID" value="MDQ7918344.1"/>
    <property type="molecule type" value="Genomic_DNA"/>
</dbReference>
<name>A0ABU1A3Z6_9FLAO</name>
<evidence type="ECO:0000313" key="2">
    <source>
        <dbReference type="Proteomes" id="UP001230915"/>
    </source>
</evidence>
<comment type="caution">
    <text evidence="1">The sequence shown here is derived from an EMBL/GenBank/DDBJ whole genome shotgun (WGS) entry which is preliminary data.</text>
</comment>
<dbReference type="NCBIfam" id="TIGR00738">
    <property type="entry name" value="rrf2_super"/>
    <property type="match status" value="1"/>
</dbReference>
<dbReference type="SUPFAM" id="SSF46785">
    <property type="entry name" value="Winged helix' DNA-binding domain"/>
    <property type="match status" value="1"/>
</dbReference>
<dbReference type="PROSITE" id="PS51197">
    <property type="entry name" value="HTH_RRF2_2"/>
    <property type="match status" value="1"/>
</dbReference>
<organism evidence="1 2">
    <name type="scientific">Mesonia profundi</name>
    <dbReference type="NCBI Taxonomy" id="3070998"/>
    <lineage>
        <taxon>Bacteria</taxon>
        <taxon>Pseudomonadati</taxon>
        <taxon>Bacteroidota</taxon>
        <taxon>Flavobacteriia</taxon>
        <taxon>Flavobacteriales</taxon>
        <taxon>Flavobacteriaceae</taxon>
        <taxon>Mesonia</taxon>
    </lineage>
</organism>
<accession>A0ABU1A3Z6</accession>
<dbReference type="InterPro" id="IPR000944">
    <property type="entry name" value="Tscrpt_reg_Rrf2"/>
</dbReference>
<dbReference type="InterPro" id="IPR036390">
    <property type="entry name" value="WH_DNA-bd_sf"/>
</dbReference>
<evidence type="ECO:0000313" key="1">
    <source>
        <dbReference type="EMBL" id="MDQ7918344.1"/>
    </source>
</evidence>
<gene>
    <name evidence="1" type="ORF">RBU60_12235</name>
</gene>
<proteinExistence type="predicted"/>
<dbReference type="InterPro" id="IPR036388">
    <property type="entry name" value="WH-like_DNA-bd_sf"/>
</dbReference>
<dbReference type="Proteomes" id="UP001230915">
    <property type="component" value="Unassembled WGS sequence"/>
</dbReference>
<dbReference type="PANTHER" id="PTHR33221">
    <property type="entry name" value="WINGED HELIX-TURN-HELIX TRANSCRIPTIONAL REGULATOR, RRF2 FAMILY"/>
    <property type="match status" value="1"/>
</dbReference>
<protein>
    <submittedName>
        <fullName evidence="1">Rrf2 family transcriptional regulator</fullName>
    </submittedName>
</protein>
<dbReference type="Gene3D" id="1.10.10.10">
    <property type="entry name" value="Winged helix-like DNA-binding domain superfamily/Winged helix DNA-binding domain"/>
    <property type="match status" value="1"/>
</dbReference>
<dbReference type="RefSeq" id="WP_308865339.1">
    <property type="nucleotide sequence ID" value="NZ_JAVHUL010000039.1"/>
</dbReference>
<dbReference type="PANTHER" id="PTHR33221:SF9">
    <property type="entry name" value="RRF2 FAMILY PROTEIN"/>
    <property type="match status" value="1"/>
</dbReference>
<sequence length="144" mass="15890">MFSKACSYAIKASVFIAQAALQNKQTQLKEIAEATNSPEAFMAKILQKLVKHDIIISHRGAKGGFTIPNKRLPRILLKDIVIAIDGDKIYNGCVLGFETCSDAKPCAIHHHIKAARKDIKKVLTTTTLEDLANDVEDELAFLKE</sequence>